<organism evidence="3 4">
    <name type="scientific">Saccharopolyspora rhizosphaerae</name>
    <dbReference type="NCBI Taxonomy" id="2492662"/>
    <lineage>
        <taxon>Bacteria</taxon>
        <taxon>Bacillati</taxon>
        <taxon>Actinomycetota</taxon>
        <taxon>Actinomycetes</taxon>
        <taxon>Pseudonocardiales</taxon>
        <taxon>Pseudonocardiaceae</taxon>
        <taxon>Saccharopolyspora</taxon>
    </lineage>
</organism>
<dbReference type="GO" id="GO:0008800">
    <property type="term" value="F:beta-lactamase activity"/>
    <property type="evidence" value="ECO:0007669"/>
    <property type="project" value="InterPro"/>
</dbReference>
<dbReference type="InterPro" id="IPR012338">
    <property type="entry name" value="Beta-lactam/transpept-like"/>
</dbReference>
<evidence type="ECO:0000259" key="2">
    <source>
        <dbReference type="Pfam" id="PF13354"/>
    </source>
</evidence>
<dbReference type="Pfam" id="PF13354">
    <property type="entry name" value="Beta-lactamase2"/>
    <property type="match status" value="1"/>
</dbReference>
<gene>
    <name evidence="3" type="ORF">EIL87_05495</name>
</gene>
<dbReference type="PANTHER" id="PTHR35333">
    <property type="entry name" value="BETA-LACTAMASE"/>
    <property type="match status" value="1"/>
</dbReference>
<dbReference type="InterPro" id="IPR000871">
    <property type="entry name" value="Beta-lactam_class-A"/>
</dbReference>
<keyword evidence="4" id="KW-1185">Reference proteome</keyword>
<dbReference type="AlphaFoldDB" id="A0A426K0R6"/>
<name>A0A426K0R6_9PSEU</name>
<dbReference type="GO" id="GO:0046677">
    <property type="term" value="P:response to antibiotic"/>
    <property type="evidence" value="ECO:0007669"/>
    <property type="project" value="InterPro"/>
</dbReference>
<reference evidence="3 4" key="1">
    <citation type="submission" date="2018-11" db="EMBL/GenBank/DDBJ databases">
        <title>Saccharopolyspora rhizosphaerae sp. nov., an actinomycete isolated from rhizosphere soil in Thailand.</title>
        <authorList>
            <person name="Intra B."/>
            <person name="Euanorasetr J."/>
            <person name="Take A."/>
            <person name="Inahashi Y."/>
            <person name="Mori M."/>
            <person name="Panbangred W."/>
            <person name="Matsumoto A."/>
        </authorList>
    </citation>
    <scope>NUCLEOTIDE SEQUENCE [LARGE SCALE GENOMIC DNA]</scope>
    <source>
        <strain evidence="3 4">H219</strain>
    </source>
</reference>
<proteinExistence type="predicted"/>
<dbReference type="Proteomes" id="UP000274515">
    <property type="component" value="Unassembled WGS sequence"/>
</dbReference>
<accession>A0A426K0R6</accession>
<feature type="domain" description="Beta-lactamase class A catalytic" evidence="2">
    <location>
        <begin position="22"/>
        <end position="232"/>
    </location>
</feature>
<evidence type="ECO:0000313" key="3">
    <source>
        <dbReference type="EMBL" id="RRO18979.1"/>
    </source>
</evidence>
<protein>
    <submittedName>
        <fullName evidence="3">Serine hydrolase</fullName>
    </submittedName>
</protein>
<keyword evidence="3" id="KW-0378">Hydrolase</keyword>
<dbReference type="PANTHER" id="PTHR35333:SF4">
    <property type="entry name" value="SLR0121 PROTEIN"/>
    <property type="match status" value="1"/>
</dbReference>
<dbReference type="EMBL" id="RSAA01000005">
    <property type="protein sequence ID" value="RRO18979.1"/>
    <property type="molecule type" value="Genomic_DNA"/>
</dbReference>
<dbReference type="GO" id="GO:0030655">
    <property type="term" value="P:beta-lactam antibiotic catabolic process"/>
    <property type="evidence" value="ECO:0007669"/>
    <property type="project" value="InterPro"/>
</dbReference>
<feature type="region of interest" description="Disordered" evidence="1">
    <location>
        <begin position="264"/>
        <end position="295"/>
    </location>
</feature>
<evidence type="ECO:0000256" key="1">
    <source>
        <dbReference type="SAM" id="MobiDB-lite"/>
    </source>
</evidence>
<dbReference type="InterPro" id="IPR045155">
    <property type="entry name" value="Beta-lactam_cat"/>
</dbReference>
<dbReference type="SUPFAM" id="SSF56601">
    <property type="entry name" value="beta-lactamase/transpeptidase-like"/>
    <property type="match status" value="1"/>
</dbReference>
<dbReference type="Gene3D" id="3.40.710.10">
    <property type="entry name" value="DD-peptidase/beta-lactamase superfamily"/>
    <property type="match status" value="1"/>
</dbReference>
<sequence length="295" mass="31285">MVGYAARFEAELAGLEFPGRVGIASWDLDEGVPVLRCPEVEVHSASTIKVLVMITALRAVAEGRLDLDRVVPLPASRTRGTGVLFEIPSVPAMSLRDLINLMIVVSDNAATNAVIDEVGFPAIAACTAGLGCTGTRVERHIMDTAAPGVLQTTALDQARVMAALARGEALPPEQTRHALAVLSRQQVVDRIPLRLPEDARCWNKTGEIKGLRHDVALLSADDTPRVVLAVLVDQLTDPVSTKGYRGGDGVHAIAAVGEAAWRAMSQPSTGSQGVGSAEDDRRPLPGVPWRSSESR</sequence>
<evidence type="ECO:0000313" key="4">
    <source>
        <dbReference type="Proteomes" id="UP000274515"/>
    </source>
</evidence>
<dbReference type="OrthoDB" id="33989at2"/>
<comment type="caution">
    <text evidence="3">The sequence shown here is derived from an EMBL/GenBank/DDBJ whole genome shotgun (WGS) entry which is preliminary data.</text>
</comment>